<dbReference type="Gene3D" id="3.40.50.620">
    <property type="entry name" value="HUPs"/>
    <property type="match status" value="1"/>
</dbReference>
<dbReference type="InterPro" id="IPR029055">
    <property type="entry name" value="Ntn_hydrolases_N"/>
</dbReference>
<gene>
    <name evidence="5" type="ORF">A2W32_02680</name>
</gene>
<comment type="pathway">
    <text evidence="1">Amino-acid biosynthesis; L-asparagine biosynthesis; L-asparagine from L-aspartate (L-Gln route): step 1/1.</text>
</comment>
<dbReference type="InterPro" id="IPR051786">
    <property type="entry name" value="ASN_synthetase/amidase"/>
</dbReference>
<evidence type="ECO:0000256" key="3">
    <source>
        <dbReference type="ARBA" id="ARBA00048741"/>
    </source>
</evidence>
<dbReference type="STRING" id="1802610.A2W32_02680"/>
<dbReference type="AlphaFoldDB" id="A0A1F4V1S6"/>
<sequence length="516" mass="60204">MKCLVEAVIEKESLEKNENWKSFNTDNRFLLKNKGSYLALNTLRFPETFFENRNGKLTTGYKYPNKEFALSITINKSKVSVKTDDSGALPLFYYLDNKIIFISSSFTNLIYLINKRVRLPDIDMEALVFFIDSKEPLNDRTLLNGVRILYENSKLIFDKNGIRFERTVNSPLKTRTSNRTLNELKIIKKFSAVLDKSFYRFGDIFKDKRLVFGSALSGGSDSSVISQRLMSILGIKIDLFSIILPKPDSIVQIKRLKDFIDKFGGILNAVESEKYKTFFSDKPKTLHNPYSEVYYLPTYEVAKRAAKKGMAVYFTGFGGDELFKIRNTITKRIDSENSHVPYTTKFNSILKNVSLKKDFMNIFQSVRMSQLVYNHIFHEFGCWIISPFNYVPLIFNVADISDELKKGKRLLKLYQKYVGFPASYVESENKDSFISLYCSWLRFFYTRKLKPLMRNSVLERLGLLDTERLIKMLKTDSFDYFEKASLCRYLYSIISAELFLQNYLSLRRLRDFNQDT</sequence>
<dbReference type="SUPFAM" id="SSF52402">
    <property type="entry name" value="Adenine nucleotide alpha hydrolases-like"/>
    <property type="match status" value="1"/>
</dbReference>
<dbReference type="PANTHER" id="PTHR43284">
    <property type="entry name" value="ASPARAGINE SYNTHETASE (GLUTAMINE-HYDROLYZING)"/>
    <property type="match status" value="1"/>
</dbReference>
<dbReference type="EC" id="6.3.5.4" evidence="2"/>
<reference evidence="5 6" key="1">
    <citation type="journal article" date="2016" name="Nat. Commun.">
        <title>Thousands of microbial genomes shed light on interconnected biogeochemical processes in an aquifer system.</title>
        <authorList>
            <person name="Anantharaman K."/>
            <person name="Brown C.T."/>
            <person name="Hug L.A."/>
            <person name="Sharon I."/>
            <person name="Castelle C.J."/>
            <person name="Probst A.J."/>
            <person name="Thomas B.C."/>
            <person name="Singh A."/>
            <person name="Wilkins M.J."/>
            <person name="Karaoz U."/>
            <person name="Brodie E.L."/>
            <person name="Williams K.H."/>
            <person name="Hubbard S.S."/>
            <person name="Banfield J.F."/>
        </authorList>
    </citation>
    <scope>NUCLEOTIDE SEQUENCE [LARGE SCALE GENOMIC DNA]</scope>
</reference>
<dbReference type="SUPFAM" id="SSF56235">
    <property type="entry name" value="N-terminal nucleophile aminohydrolases (Ntn hydrolases)"/>
    <property type="match status" value="1"/>
</dbReference>
<dbReference type="Proteomes" id="UP000177371">
    <property type="component" value="Unassembled WGS sequence"/>
</dbReference>
<proteinExistence type="predicted"/>
<organism evidence="5 6">
    <name type="scientific">candidate division WWE3 bacterium RBG_16_37_10</name>
    <dbReference type="NCBI Taxonomy" id="1802610"/>
    <lineage>
        <taxon>Bacteria</taxon>
        <taxon>Katanobacteria</taxon>
    </lineage>
</organism>
<evidence type="ECO:0000256" key="1">
    <source>
        <dbReference type="ARBA" id="ARBA00005187"/>
    </source>
</evidence>
<dbReference type="GO" id="GO:0004066">
    <property type="term" value="F:asparagine synthase (glutamine-hydrolyzing) activity"/>
    <property type="evidence" value="ECO:0007669"/>
    <property type="project" value="UniProtKB-EC"/>
</dbReference>
<evidence type="ECO:0000259" key="4">
    <source>
        <dbReference type="Pfam" id="PF00733"/>
    </source>
</evidence>
<dbReference type="PANTHER" id="PTHR43284:SF1">
    <property type="entry name" value="ASPARAGINE SYNTHETASE"/>
    <property type="match status" value="1"/>
</dbReference>
<dbReference type="GO" id="GO:0006529">
    <property type="term" value="P:asparagine biosynthetic process"/>
    <property type="evidence" value="ECO:0007669"/>
    <property type="project" value="InterPro"/>
</dbReference>
<evidence type="ECO:0000256" key="2">
    <source>
        <dbReference type="ARBA" id="ARBA00012737"/>
    </source>
</evidence>
<protein>
    <recommendedName>
        <fullName evidence="2">asparagine synthase (glutamine-hydrolyzing)</fullName>
        <ecNumber evidence="2">6.3.5.4</ecNumber>
    </recommendedName>
</protein>
<dbReference type="Pfam" id="PF00733">
    <property type="entry name" value="Asn_synthase"/>
    <property type="match status" value="1"/>
</dbReference>
<feature type="domain" description="Asparagine synthetase" evidence="4">
    <location>
        <begin position="212"/>
        <end position="327"/>
    </location>
</feature>
<comment type="catalytic activity">
    <reaction evidence="3">
        <text>L-aspartate + L-glutamine + ATP + H2O = L-asparagine + L-glutamate + AMP + diphosphate + H(+)</text>
        <dbReference type="Rhea" id="RHEA:12228"/>
        <dbReference type="ChEBI" id="CHEBI:15377"/>
        <dbReference type="ChEBI" id="CHEBI:15378"/>
        <dbReference type="ChEBI" id="CHEBI:29985"/>
        <dbReference type="ChEBI" id="CHEBI:29991"/>
        <dbReference type="ChEBI" id="CHEBI:30616"/>
        <dbReference type="ChEBI" id="CHEBI:33019"/>
        <dbReference type="ChEBI" id="CHEBI:58048"/>
        <dbReference type="ChEBI" id="CHEBI:58359"/>
        <dbReference type="ChEBI" id="CHEBI:456215"/>
        <dbReference type="EC" id="6.3.5.4"/>
    </reaction>
</comment>
<dbReference type="EMBL" id="MEUT01000028">
    <property type="protein sequence ID" value="OGC51165.1"/>
    <property type="molecule type" value="Genomic_DNA"/>
</dbReference>
<evidence type="ECO:0000313" key="5">
    <source>
        <dbReference type="EMBL" id="OGC51165.1"/>
    </source>
</evidence>
<accession>A0A1F4V1S6</accession>
<dbReference type="InterPro" id="IPR001962">
    <property type="entry name" value="Asn_synthase"/>
</dbReference>
<dbReference type="InterPro" id="IPR014729">
    <property type="entry name" value="Rossmann-like_a/b/a_fold"/>
</dbReference>
<comment type="caution">
    <text evidence="5">The sequence shown here is derived from an EMBL/GenBank/DDBJ whole genome shotgun (WGS) entry which is preliminary data.</text>
</comment>
<evidence type="ECO:0000313" key="6">
    <source>
        <dbReference type="Proteomes" id="UP000177371"/>
    </source>
</evidence>
<name>A0A1F4V1S6_UNCKA</name>